<proteinExistence type="predicted"/>
<accession>A0A5J4W7M1</accession>
<reference evidence="2 3" key="1">
    <citation type="submission" date="2019-03" db="EMBL/GenBank/DDBJ databases">
        <title>Single cell metagenomics reveals metabolic interactions within the superorganism composed of flagellate Streblomastix strix and complex community of Bacteroidetes bacteria on its surface.</title>
        <authorList>
            <person name="Treitli S.C."/>
            <person name="Kolisko M."/>
            <person name="Husnik F."/>
            <person name="Keeling P."/>
            <person name="Hampl V."/>
        </authorList>
    </citation>
    <scope>NUCLEOTIDE SEQUENCE [LARGE SCALE GENOMIC DNA]</scope>
    <source>
        <strain evidence="2">ST1C</strain>
    </source>
</reference>
<dbReference type="Proteomes" id="UP000324800">
    <property type="component" value="Unassembled WGS sequence"/>
</dbReference>
<evidence type="ECO:0000313" key="2">
    <source>
        <dbReference type="EMBL" id="KAA6390857.1"/>
    </source>
</evidence>
<dbReference type="SUPFAM" id="SSF56672">
    <property type="entry name" value="DNA/RNA polymerases"/>
    <property type="match status" value="1"/>
</dbReference>
<dbReference type="InterPro" id="IPR043502">
    <property type="entry name" value="DNA/RNA_pol_sf"/>
</dbReference>
<dbReference type="AlphaFoldDB" id="A0A5J4W7M1"/>
<evidence type="ECO:0000256" key="1">
    <source>
        <dbReference type="SAM" id="MobiDB-lite"/>
    </source>
</evidence>
<comment type="caution">
    <text evidence="2">The sequence shown here is derived from an EMBL/GenBank/DDBJ whole genome shotgun (WGS) entry which is preliminary data.</text>
</comment>
<organism evidence="2 3">
    <name type="scientific">Streblomastix strix</name>
    <dbReference type="NCBI Taxonomy" id="222440"/>
    <lineage>
        <taxon>Eukaryota</taxon>
        <taxon>Metamonada</taxon>
        <taxon>Preaxostyla</taxon>
        <taxon>Oxymonadida</taxon>
        <taxon>Streblomastigidae</taxon>
        <taxon>Streblomastix</taxon>
    </lineage>
</organism>
<protein>
    <submittedName>
        <fullName evidence="2">Uncharacterized protein</fullName>
    </submittedName>
</protein>
<sequence length="188" mass="22564">MVKQSSYIKKDPKQISNIQLRQQLIPRLTSRNSRTDQRKQEEGQKSQNFENRDPTMKMNKQKTGMGRLTARHPEQQETINLQEFIQLGFILQWKDKHSINYLQHQLRIIRFRGTNEEAKAYKTILEEELKENIVIPIKKDQIKLYNPKFMIMKANGKWRKILDAKTLNKQIVYFHFKMHDANEVKQII</sequence>
<gene>
    <name evidence="2" type="ORF">EZS28_013617</name>
</gene>
<dbReference type="Gene3D" id="3.10.10.10">
    <property type="entry name" value="HIV Type 1 Reverse Transcriptase, subunit A, domain 1"/>
    <property type="match status" value="1"/>
</dbReference>
<feature type="compositionally biased region" description="Basic and acidic residues" evidence="1">
    <location>
        <begin position="33"/>
        <end position="55"/>
    </location>
</feature>
<evidence type="ECO:0000313" key="3">
    <source>
        <dbReference type="Proteomes" id="UP000324800"/>
    </source>
</evidence>
<feature type="region of interest" description="Disordered" evidence="1">
    <location>
        <begin position="23"/>
        <end position="59"/>
    </location>
</feature>
<name>A0A5J4W7M1_9EUKA</name>
<dbReference type="EMBL" id="SNRW01003080">
    <property type="protein sequence ID" value="KAA6390857.1"/>
    <property type="molecule type" value="Genomic_DNA"/>
</dbReference>